<comment type="caution">
    <text evidence="9">The sequence shown here is derived from an EMBL/GenBank/DDBJ whole genome shotgun (WGS) entry which is preliminary data.</text>
</comment>
<evidence type="ECO:0000313" key="9">
    <source>
        <dbReference type="EMBL" id="RZU42805.1"/>
    </source>
</evidence>
<evidence type="ECO:0000256" key="3">
    <source>
        <dbReference type="ARBA" id="ARBA00022475"/>
    </source>
</evidence>
<name>A0A4Q7Z029_9BACT</name>
<dbReference type="AlphaFoldDB" id="A0A4Q7Z029"/>
<gene>
    <name evidence="9" type="ORF">BDD14_4401</name>
</gene>
<evidence type="ECO:0000259" key="8">
    <source>
        <dbReference type="Pfam" id="PF04239"/>
    </source>
</evidence>
<feature type="transmembrane region" description="Helical" evidence="7">
    <location>
        <begin position="16"/>
        <end position="34"/>
    </location>
</feature>
<dbReference type="PANTHER" id="PTHR34582:SF6">
    <property type="entry name" value="UPF0702 TRANSMEMBRANE PROTEIN YCAP"/>
    <property type="match status" value="1"/>
</dbReference>
<dbReference type="Gene3D" id="3.30.240.20">
    <property type="entry name" value="bsu07140 like domains"/>
    <property type="match status" value="1"/>
</dbReference>
<dbReference type="OrthoDB" id="9778331at2"/>
<dbReference type="Proteomes" id="UP000292958">
    <property type="component" value="Unassembled WGS sequence"/>
</dbReference>
<accession>A0A4Q7Z029</accession>
<comment type="subcellular location">
    <subcellularLocation>
        <location evidence="1">Cell membrane</location>
        <topology evidence="1">Multi-pass membrane protein</topology>
    </subcellularLocation>
</comment>
<reference evidence="9 10" key="1">
    <citation type="submission" date="2019-02" db="EMBL/GenBank/DDBJ databases">
        <title>Genomic Encyclopedia of Archaeal and Bacterial Type Strains, Phase II (KMG-II): from individual species to whole genera.</title>
        <authorList>
            <person name="Goeker M."/>
        </authorList>
    </citation>
    <scope>NUCLEOTIDE SEQUENCE [LARGE SCALE GENOMIC DNA]</scope>
    <source>
        <strain evidence="9 10">DSM 18101</strain>
    </source>
</reference>
<keyword evidence="4 7" id="KW-0812">Transmembrane</keyword>
<evidence type="ECO:0000256" key="2">
    <source>
        <dbReference type="ARBA" id="ARBA00006448"/>
    </source>
</evidence>
<keyword evidence="10" id="KW-1185">Reference proteome</keyword>
<organism evidence="9 10">
    <name type="scientific">Edaphobacter modestus</name>
    <dbReference type="NCBI Taxonomy" id="388466"/>
    <lineage>
        <taxon>Bacteria</taxon>
        <taxon>Pseudomonadati</taxon>
        <taxon>Acidobacteriota</taxon>
        <taxon>Terriglobia</taxon>
        <taxon>Terriglobales</taxon>
        <taxon>Acidobacteriaceae</taxon>
        <taxon>Edaphobacter</taxon>
    </lineage>
</organism>
<evidence type="ECO:0000256" key="4">
    <source>
        <dbReference type="ARBA" id="ARBA00022692"/>
    </source>
</evidence>
<dbReference type="InterPro" id="IPR007353">
    <property type="entry name" value="DUF421"/>
</dbReference>
<keyword evidence="6 7" id="KW-0472">Membrane</keyword>
<evidence type="ECO:0000256" key="6">
    <source>
        <dbReference type="ARBA" id="ARBA00023136"/>
    </source>
</evidence>
<keyword evidence="5 7" id="KW-1133">Transmembrane helix</keyword>
<dbReference type="EMBL" id="SHKW01000001">
    <property type="protein sequence ID" value="RZU42805.1"/>
    <property type="molecule type" value="Genomic_DNA"/>
</dbReference>
<protein>
    <submittedName>
        <fullName evidence="9">Uncharacterized protein DUF421</fullName>
    </submittedName>
</protein>
<feature type="domain" description="YetF C-terminal" evidence="8">
    <location>
        <begin position="91"/>
        <end position="159"/>
    </location>
</feature>
<dbReference type="PANTHER" id="PTHR34582">
    <property type="entry name" value="UPF0702 TRANSMEMBRANE PROTEIN YCAP"/>
    <property type="match status" value="1"/>
</dbReference>
<evidence type="ECO:0000313" key="10">
    <source>
        <dbReference type="Proteomes" id="UP000292958"/>
    </source>
</evidence>
<evidence type="ECO:0000256" key="7">
    <source>
        <dbReference type="SAM" id="Phobius"/>
    </source>
</evidence>
<feature type="transmembrane region" description="Helical" evidence="7">
    <location>
        <begin position="67"/>
        <end position="89"/>
    </location>
</feature>
<sequence>MIDSMFHLHVPLLEKILRPVIVYLCLVLFLRLFGKRELAQLNPFDLIVLLCLSNTVQNSIIGDDNSVSGGIVGVFSLLGINFVLTRILFRFPRLNRIVEGKETVLIEQGKVDTEAVKREALSELELKTILHRGGLNDFSQVECLVLEPSGNFYVEEKDPLREGKERGEILRQIVALTAEVKELKTLLAARG</sequence>
<dbReference type="GO" id="GO:0005886">
    <property type="term" value="C:plasma membrane"/>
    <property type="evidence" value="ECO:0007669"/>
    <property type="project" value="UniProtKB-SubCell"/>
</dbReference>
<keyword evidence="3" id="KW-1003">Cell membrane</keyword>
<dbReference type="RefSeq" id="WP_130420887.1">
    <property type="nucleotide sequence ID" value="NZ_SHKW01000001.1"/>
</dbReference>
<evidence type="ECO:0000256" key="1">
    <source>
        <dbReference type="ARBA" id="ARBA00004651"/>
    </source>
</evidence>
<dbReference type="InterPro" id="IPR023090">
    <property type="entry name" value="UPF0702_alpha/beta_dom_sf"/>
</dbReference>
<comment type="similarity">
    <text evidence="2">Belongs to the UPF0702 family.</text>
</comment>
<proteinExistence type="inferred from homology"/>
<dbReference type="Pfam" id="PF04239">
    <property type="entry name" value="DUF421"/>
    <property type="match status" value="1"/>
</dbReference>
<evidence type="ECO:0000256" key="5">
    <source>
        <dbReference type="ARBA" id="ARBA00022989"/>
    </source>
</evidence>